<gene>
    <name evidence="4" type="ORF">C491_02210</name>
</gene>
<protein>
    <recommendedName>
        <fullName evidence="3">YdbS-like PH domain-containing protein</fullName>
    </recommendedName>
</protein>
<evidence type="ECO:0000256" key="1">
    <source>
        <dbReference type="SAM" id="MobiDB-lite"/>
    </source>
</evidence>
<evidence type="ECO:0000256" key="2">
    <source>
        <dbReference type="SAM" id="Phobius"/>
    </source>
</evidence>
<comment type="caution">
    <text evidence="4">The sequence shown here is derived from an EMBL/GenBank/DDBJ whole genome shotgun (WGS) entry which is preliminary data.</text>
</comment>
<evidence type="ECO:0000313" key="4">
    <source>
        <dbReference type="EMBL" id="ELY60076.1"/>
    </source>
</evidence>
<dbReference type="STRING" id="1227497.C491_02210"/>
<feature type="compositionally biased region" description="Acidic residues" evidence="1">
    <location>
        <begin position="183"/>
        <end position="202"/>
    </location>
</feature>
<feature type="compositionally biased region" description="Basic and acidic residues" evidence="1">
    <location>
        <begin position="203"/>
        <end position="232"/>
    </location>
</feature>
<keyword evidence="5" id="KW-1185">Reference proteome</keyword>
<evidence type="ECO:0000313" key="5">
    <source>
        <dbReference type="Proteomes" id="UP000011688"/>
    </source>
</evidence>
<accession>L9XFB5</accession>
<name>L9XFB5_9EURY</name>
<dbReference type="eggNOG" id="arCOG04619">
    <property type="taxonomic scope" value="Archaea"/>
</dbReference>
<feature type="compositionally biased region" description="Basic and acidic residues" evidence="1">
    <location>
        <begin position="257"/>
        <end position="290"/>
    </location>
</feature>
<keyword evidence="2" id="KW-1133">Transmembrane helix</keyword>
<feature type="compositionally biased region" description="Low complexity" evidence="1">
    <location>
        <begin position="242"/>
        <end position="252"/>
    </location>
</feature>
<dbReference type="PATRIC" id="fig|1227497.3.peg.456"/>
<dbReference type="Proteomes" id="UP000011688">
    <property type="component" value="Unassembled WGS sequence"/>
</dbReference>
<dbReference type="EMBL" id="AOIB01000013">
    <property type="protein sequence ID" value="ELY60076.1"/>
    <property type="molecule type" value="Genomic_DNA"/>
</dbReference>
<sequence>MTMSASGDPALERDLEWLSLEDDEEIVWVGGPDRRTLLPTLAIGIPLSIVLIGILIIVGEYLRISNTVYVITDSAVYRKTGVLSRDVKRIDHEKVQDISYSQSALGSTFGYGTVELTTAGGAGVEMAFRSVPEPRMVQQRISEQVGRHRDPGQGEGDVLEEILAELRAIRAAVEGSDDRGEIPDIDDEISDIDGEGLLEPDSDTGREAESRPEFDSRTEPESRTESKPDRREPVRRRQPPTDDASPADGSPPDGDPSDDRLLDGDDPSLDDRPLEDDSRNGSDDDDRNRR</sequence>
<keyword evidence="2" id="KW-0812">Transmembrane</keyword>
<organism evidence="4 5">
    <name type="scientific">Natronococcus amylolyticus DSM 10524</name>
    <dbReference type="NCBI Taxonomy" id="1227497"/>
    <lineage>
        <taxon>Archaea</taxon>
        <taxon>Methanobacteriati</taxon>
        <taxon>Methanobacteriota</taxon>
        <taxon>Stenosarchaea group</taxon>
        <taxon>Halobacteria</taxon>
        <taxon>Halobacteriales</taxon>
        <taxon>Natrialbaceae</taxon>
        <taxon>Natronococcus</taxon>
    </lineage>
</organism>
<feature type="domain" description="YdbS-like PH" evidence="3">
    <location>
        <begin position="66"/>
        <end position="141"/>
    </location>
</feature>
<dbReference type="InterPro" id="IPR005182">
    <property type="entry name" value="YdbS-like_PH"/>
</dbReference>
<dbReference type="PANTHER" id="PTHR37938:SF1">
    <property type="entry name" value="BLL0215 PROTEIN"/>
    <property type="match status" value="1"/>
</dbReference>
<evidence type="ECO:0000259" key="3">
    <source>
        <dbReference type="Pfam" id="PF03703"/>
    </source>
</evidence>
<dbReference type="AlphaFoldDB" id="L9XFB5"/>
<dbReference type="Pfam" id="PF03703">
    <property type="entry name" value="bPH_2"/>
    <property type="match status" value="1"/>
</dbReference>
<proteinExistence type="predicted"/>
<keyword evidence="2" id="KW-0472">Membrane</keyword>
<feature type="transmembrane region" description="Helical" evidence="2">
    <location>
        <begin position="37"/>
        <end position="58"/>
    </location>
</feature>
<reference evidence="4 5" key="1">
    <citation type="journal article" date="2014" name="PLoS Genet.">
        <title>Phylogenetically driven sequencing of extremely halophilic archaea reveals strategies for static and dynamic osmo-response.</title>
        <authorList>
            <person name="Becker E.A."/>
            <person name="Seitzer P.M."/>
            <person name="Tritt A."/>
            <person name="Larsen D."/>
            <person name="Krusor M."/>
            <person name="Yao A.I."/>
            <person name="Wu D."/>
            <person name="Madern D."/>
            <person name="Eisen J.A."/>
            <person name="Darling A.E."/>
            <person name="Facciotti M.T."/>
        </authorList>
    </citation>
    <scope>NUCLEOTIDE SEQUENCE [LARGE SCALE GENOMIC DNA]</scope>
    <source>
        <strain evidence="4 5">DSM 10524</strain>
    </source>
</reference>
<dbReference type="PANTHER" id="PTHR37938">
    <property type="entry name" value="BLL0215 PROTEIN"/>
    <property type="match status" value="1"/>
</dbReference>
<feature type="region of interest" description="Disordered" evidence="1">
    <location>
        <begin position="174"/>
        <end position="290"/>
    </location>
</feature>